<accession>A0AA95K029</accession>
<name>A0AA95K029_9GAMM</name>
<evidence type="ECO:0000313" key="2">
    <source>
        <dbReference type="Proteomes" id="UP001177597"/>
    </source>
</evidence>
<evidence type="ECO:0000313" key="1">
    <source>
        <dbReference type="EMBL" id="WGL94994.1"/>
    </source>
</evidence>
<proteinExistence type="predicted"/>
<dbReference type="EMBL" id="CP123498">
    <property type="protein sequence ID" value="WGL94994.1"/>
    <property type="molecule type" value="Genomic_DNA"/>
</dbReference>
<gene>
    <name evidence="1" type="ORF">QE207_15200</name>
</gene>
<sequence>MTNMIERNVITASRVPNIQRRREADPELKQRFERFLLAQQPDNTTSVSDWSSVSETLAYRNSSATLNNVYLLREGNRLTYRLLNGPMMGMVIIARWQKQGTVHLQLKPANSVQYRVLARVKQNLTTTLAQRGFLLSLEIEDGAQ</sequence>
<dbReference type="RefSeq" id="WP_280629089.1">
    <property type="nucleotide sequence ID" value="NZ_CP123498.1"/>
</dbReference>
<reference evidence="1" key="1">
    <citation type="submission" date="2023-04" db="EMBL/GenBank/DDBJ databases">
        <title>Genome dynamics across the evolutionary transition to endosymbiosis.</title>
        <authorList>
            <person name="Siozios S."/>
            <person name="Nadal-Jimenez P."/>
            <person name="Azagi T."/>
            <person name="Sprong H."/>
            <person name="Frost C.L."/>
            <person name="Parratt S.R."/>
            <person name="Taylor G."/>
            <person name="Brettell L."/>
            <person name="Lew K.C."/>
            <person name="Croft L."/>
            <person name="King K.C."/>
            <person name="Brockhurst M.A."/>
            <person name="Hypsa V."/>
            <person name="Novakova E."/>
            <person name="Darby A.C."/>
            <person name="Hurst G.D.D."/>
        </authorList>
    </citation>
    <scope>NUCLEOTIDE SEQUENCE</scope>
    <source>
        <strain evidence="1">AIh</strain>
    </source>
</reference>
<organism evidence="1 2">
    <name type="scientific">Arsenophonus nasoniae</name>
    <name type="common">son-killer infecting Nasonia vitripennis</name>
    <dbReference type="NCBI Taxonomy" id="638"/>
    <lineage>
        <taxon>Bacteria</taxon>
        <taxon>Pseudomonadati</taxon>
        <taxon>Pseudomonadota</taxon>
        <taxon>Gammaproteobacteria</taxon>
        <taxon>Enterobacterales</taxon>
        <taxon>Morganellaceae</taxon>
        <taxon>Arsenophonus</taxon>
    </lineage>
</organism>
<protein>
    <submittedName>
        <fullName evidence="1">Uncharacterized protein</fullName>
    </submittedName>
</protein>
<dbReference type="Proteomes" id="UP001177597">
    <property type="component" value="Chromosome"/>
</dbReference>
<dbReference type="AlphaFoldDB" id="A0AA95K029"/>